<organism evidence="1 2">
    <name type="scientific">Clonostachys rhizophaga</name>
    <dbReference type="NCBI Taxonomy" id="160324"/>
    <lineage>
        <taxon>Eukaryota</taxon>
        <taxon>Fungi</taxon>
        <taxon>Dikarya</taxon>
        <taxon>Ascomycota</taxon>
        <taxon>Pezizomycotina</taxon>
        <taxon>Sordariomycetes</taxon>
        <taxon>Hypocreomycetidae</taxon>
        <taxon>Hypocreales</taxon>
        <taxon>Bionectriaceae</taxon>
        <taxon>Clonostachys</taxon>
    </lineage>
</organism>
<evidence type="ECO:0000313" key="2">
    <source>
        <dbReference type="Proteomes" id="UP000696573"/>
    </source>
</evidence>
<evidence type="ECO:0000313" key="1">
    <source>
        <dbReference type="EMBL" id="CAH0033338.1"/>
    </source>
</evidence>
<proteinExistence type="predicted"/>
<comment type="caution">
    <text evidence="1">The sequence shown here is derived from an EMBL/GenBank/DDBJ whole genome shotgun (WGS) entry which is preliminary data.</text>
</comment>
<dbReference type="OrthoDB" id="3759773at2759"/>
<name>A0A9N9VQ97_9HYPO</name>
<protein>
    <submittedName>
        <fullName evidence="1">Uncharacterized protein</fullName>
    </submittedName>
</protein>
<reference evidence="1" key="1">
    <citation type="submission" date="2021-10" db="EMBL/GenBank/DDBJ databases">
        <authorList>
            <person name="Piombo E."/>
        </authorList>
    </citation>
    <scope>NUCLEOTIDE SEQUENCE</scope>
</reference>
<dbReference type="AlphaFoldDB" id="A0A9N9VQ97"/>
<accession>A0A9N9VQ97</accession>
<keyword evidence="2" id="KW-1185">Reference proteome</keyword>
<dbReference type="EMBL" id="CABFNQ020000747">
    <property type="protein sequence ID" value="CAH0033338.1"/>
    <property type="molecule type" value="Genomic_DNA"/>
</dbReference>
<dbReference type="Proteomes" id="UP000696573">
    <property type="component" value="Unassembled WGS sequence"/>
</dbReference>
<gene>
    <name evidence="1" type="ORF">CRHIZ90672A_00008681</name>
</gene>
<sequence length="630" mass="71254">MATPSTDPGAFGISPEDWHDADSYTDLASVYEELGRIDILDRDVVRHLQCSKAIKGTQELSPSPLSSQDSSSTSECRWRDAAICIDRRREALRSRAAFLSRGETRDIQLMDLSVELLAMISNQFRYSASLDRTAEDFIAPFSRSDLQAVQSLRLVSRLFNSLSTPLLYPIVRLSLSQKSLDRVQAVCSSPLMASGVRAIRVGLENHPIELVRDFDGWLHYHIHKLGMKHRRLSSSLAQNAFRRKAAEKAGSVERAKHFHEAMEDIRRAIDRSKVVRFAMRQMSSGTELVPDESDEERVARYRVLVRHCHDEFSRTYEEQVRLLLDKSFVSSVARLALHASHPVALELIAREFRYPKSAKNEFRYLASGVSWHHEGDAGNDEQQQQAIRIIHDLPVAIHQAGGVINAFKLGCPPMVHHFRFLEGLTDRDWSLLNAAFQQLKIFHMPNLSFSYPSRLLLLSEEQKVHFEAYFSALIDRQHLEEVSFDGQIYLGFNAFGSVEHGGIWGVLERMFGRAYWPRIKRIKFSKFSIAQTHMEGLFQGLGTSINQITLNDIHLESGSWIPAIDILQERMKQTLGSGSLNECSVHLKALSGVEMGRLKIEAVGPVMEALESYILGKGPSDNPLLKYALS</sequence>